<dbReference type="RefSeq" id="WP_161259319.1">
    <property type="nucleotide sequence ID" value="NZ_WXEY01000019.1"/>
</dbReference>
<proteinExistence type="predicted"/>
<organism evidence="1 2">
    <name type="scientific">Heliomicrobium undosum</name>
    <dbReference type="NCBI Taxonomy" id="121734"/>
    <lineage>
        <taxon>Bacteria</taxon>
        <taxon>Bacillati</taxon>
        <taxon>Bacillota</taxon>
        <taxon>Clostridia</taxon>
        <taxon>Eubacteriales</taxon>
        <taxon>Heliobacteriaceae</taxon>
        <taxon>Heliomicrobium</taxon>
    </lineage>
</organism>
<sequence length="591" mass="66039">MILQALYDFYERMTADPGSGMPKTGYSKAKVFFALNLSASGDLLDLFPLYDVVKNKKVARELDVPEQIKRSSGISPNFLCDNSAYVLGIDEKGKPERALKAFEAFLQLHEEVFAGVDDEGAQAVLTFLRRRKPGVIDEPQWSDARNELLEGGNLVFRLDGSPGYIHDRPSVQHAWIGYTAKRESSEKGQCLVTGEWGPVARLHPAIKGVWGAQTAGASLVSFNKDSFESYGKEQSINSPVASHVASGYGAALNYLLGSKRNKVQIGDTATLFWAEREASVEESIIGTLIDPAELEDDEAPKDGRRYDPLAAEWVRQVLRDVRDGNHVLDQDARLDSSVRFYILGLSPNAARLSVRFWHVDTFGSLVERFVQHFRDMSIQLPVGGRWPEYPAIWRILKETAVQGERKNVLPQLGGTLARSILLGTAYPQALYQAILVRIRAEHEINPVRAGVIKAHLLRNARIYGSIKGEEALTMALNDQSTHPGYLLGRLFALLEKVQQEALPGINATIRDRYFGAASATPASVFPLLLRNAQHHLAKVEYSIYLEKKFQEIMAGLSEFPAHLNLNDQGFFMLGYYHQRQSFYTKKNDKEE</sequence>
<protein>
    <submittedName>
        <fullName evidence="1">Type I-C CRISPR-associated protein Cas8c/Csd1</fullName>
    </submittedName>
</protein>
<reference evidence="1 2" key="1">
    <citation type="submission" date="2020-01" db="EMBL/GenBank/DDBJ databases">
        <title>Whole-genome sequence of Heliobacterium undosum DSM 13378.</title>
        <authorList>
            <person name="Kyndt J.A."/>
            <person name="Meyer T.E."/>
        </authorList>
    </citation>
    <scope>NUCLEOTIDE SEQUENCE [LARGE SCALE GENOMIC DNA]</scope>
    <source>
        <strain evidence="1 2">DSM 13378</strain>
    </source>
</reference>
<dbReference type="AlphaFoldDB" id="A0A845L512"/>
<dbReference type="CDD" id="cd09757">
    <property type="entry name" value="Cas8c_I-C"/>
    <property type="match status" value="1"/>
</dbReference>
<dbReference type="Pfam" id="PF09709">
    <property type="entry name" value="Cas_Csd1"/>
    <property type="match status" value="1"/>
</dbReference>
<keyword evidence="2" id="KW-1185">Reference proteome</keyword>
<dbReference type="NCBIfam" id="TIGR01863">
    <property type="entry name" value="cas_Csd1"/>
    <property type="match status" value="1"/>
</dbReference>
<dbReference type="Proteomes" id="UP000463470">
    <property type="component" value="Unassembled WGS sequence"/>
</dbReference>
<dbReference type="OrthoDB" id="9778918at2"/>
<dbReference type="InterPro" id="IPR010144">
    <property type="entry name" value="CRISPR-assoc_prot_Csd1-typ"/>
</dbReference>
<evidence type="ECO:0000313" key="2">
    <source>
        <dbReference type="Proteomes" id="UP000463470"/>
    </source>
</evidence>
<evidence type="ECO:0000313" key="1">
    <source>
        <dbReference type="EMBL" id="MZP30796.1"/>
    </source>
</evidence>
<comment type="caution">
    <text evidence="1">The sequence shown here is derived from an EMBL/GenBank/DDBJ whole genome shotgun (WGS) entry which is preliminary data.</text>
</comment>
<dbReference type="EMBL" id="WXEY01000019">
    <property type="protein sequence ID" value="MZP30796.1"/>
    <property type="molecule type" value="Genomic_DNA"/>
</dbReference>
<accession>A0A845L512</accession>
<name>A0A845L512_9FIRM</name>
<gene>
    <name evidence="1" type="primary">cas8c</name>
    <name evidence="1" type="ORF">GTO91_13845</name>
</gene>